<feature type="domain" description="Ras-associating" evidence="3">
    <location>
        <begin position="109"/>
        <end position="210"/>
    </location>
</feature>
<dbReference type="InterPro" id="IPR000159">
    <property type="entry name" value="RA_dom"/>
</dbReference>
<evidence type="ECO:0000256" key="1">
    <source>
        <dbReference type="SAM" id="MobiDB-lite"/>
    </source>
</evidence>
<feature type="region of interest" description="Disordered" evidence="1">
    <location>
        <begin position="287"/>
        <end position="323"/>
    </location>
</feature>
<feature type="compositionally biased region" description="Low complexity" evidence="1">
    <location>
        <begin position="37"/>
        <end position="55"/>
    </location>
</feature>
<protein>
    <submittedName>
        <fullName evidence="5">Ras-associating and dilute domain-containing protein</fullName>
    </submittedName>
</protein>
<dbReference type="InterPro" id="IPR052072">
    <property type="entry name" value="Vascular_dev_regulator"/>
</dbReference>
<dbReference type="Pfam" id="PF01843">
    <property type="entry name" value="DIL"/>
    <property type="match status" value="1"/>
</dbReference>
<dbReference type="SUPFAM" id="SSF50156">
    <property type="entry name" value="PDZ domain-like"/>
    <property type="match status" value="1"/>
</dbReference>
<dbReference type="InterPro" id="IPR002710">
    <property type="entry name" value="Dilute_dom"/>
</dbReference>
<evidence type="ECO:0000313" key="5">
    <source>
        <dbReference type="EMBL" id="KAA0725433.1"/>
    </source>
</evidence>
<feature type="region of interest" description="Disordered" evidence="1">
    <location>
        <begin position="1"/>
        <end position="89"/>
    </location>
</feature>
<dbReference type="PROSITE" id="PS50200">
    <property type="entry name" value="RA"/>
    <property type="match status" value="1"/>
</dbReference>
<dbReference type="InterPro" id="IPR037983">
    <property type="entry name" value="CBD_Rasip1/Radil"/>
</dbReference>
<dbReference type="EMBL" id="SOYY01000001">
    <property type="protein sequence ID" value="KAA0725433.1"/>
    <property type="molecule type" value="Genomic_DNA"/>
</dbReference>
<gene>
    <name evidence="5" type="ORF">E1301_Tti010406</name>
</gene>
<dbReference type="Gene3D" id="2.30.42.10">
    <property type="match status" value="1"/>
</dbReference>
<dbReference type="CDD" id="cd17116">
    <property type="entry name" value="RA_Radil_like"/>
    <property type="match status" value="1"/>
</dbReference>
<evidence type="ECO:0000313" key="6">
    <source>
        <dbReference type="Proteomes" id="UP000324632"/>
    </source>
</evidence>
<dbReference type="GO" id="GO:0001525">
    <property type="term" value="P:angiogenesis"/>
    <property type="evidence" value="ECO:0007669"/>
    <property type="project" value="TreeGrafter"/>
</dbReference>
<dbReference type="Proteomes" id="UP000324632">
    <property type="component" value="Chromosome 1"/>
</dbReference>
<dbReference type="InterPro" id="IPR036034">
    <property type="entry name" value="PDZ_sf"/>
</dbReference>
<dbReference type="SMART" id="SM00228">
    <property type="entry name" value="PDZ"/>
    <property type="match status" value="1"/>
</dbReference>
<accession>A0A5A9PU56</accession>
<dbReference type="Pfam" id="PF00788">
    <property type="entry name" value="RA"/>
    <property type="match status" value="1"/>
</dbReference>
<feature type="domain" description="PDZ" evidence="2">
    <location>
        <begin position="1046"/>
        <end position="1131"/>
    </location>
</feature>
<dbReference type="SMART" id="SM01132">
    <property type="entry name" value="DIL"/>
    <property type="match status" value="1"/>
</dbReference>
<dbReference type="GO" id="GO:0051020">
    <property type="term" value="F:GTPase binding"/>
    <property type="evidence" value="ECO:0007669"/>
    <property type="project" value="TreeGrafter"/>
</dbReference>
<dbReference type="Gene3D" id="2.60.200.20">
    <property type="match status" value="1"/>
</dbReference>
<organism evidence="5 6">
    <name type="scientific">Triplophysa tibetana</name>
    <dbReference type="NCBI Taxonomy" id="1572043"/>
    <lineage>
        <taxon>Eukaryota</taxon>
        <taxon>Metazoa</taxon>
        <taxon>Chordata</taxon>
        <taxon>Craniata</taxon>
        <taxon>Vertebrata</taxon>
        <taxon>Euteleostomi</taxon>
        <taxon>Actinopterygii</taxon>
        <taxon>Neopterygii</taxon>
        <taxon>Teleostei</taxon>
        <taxon>Ostariophysi</taxon>
        <taxon>Cypriniformes</taxon>
        <taxon>Nemacheilidae</taxon>
        <taxon>Triplophysa</taxon>
    </lineage>
</organism>
<dbReference type="SUPFAM" id="SSF49879">
    <property type="entry name" value="SMAD/FHA domain"/>
    <property type="match status" value="1"/>
</dbReference>
<dbReference type="Gene3D" id="3.10.20.90">
    <property type="entry name" value="Phosphatidylinositol 3-kinase Catalytic Subunit, Chain A, domain 1"/>
    <property type="match status" value="1"/>
</dbReference>
<dbReference type="PANTHER" id="PTHR16027:SF4">
    <property type="entry name" value="RAS-INTERACTING PROTEIN 1"/>
    <property type="match status" value="1"/>
</dbReference>
<evidence type="ECO:0000259" key="2">
    <source>
        <dbReference type="PROSITE" id="PS50106"/>
    </source>
</evidence>
<proteinExistence type="predicted"/>
<dbReference type="SUPFAM" id="SSF54236">
    <property type="entry name" value="Ubiquitin-like"/>
    <property type="match status" value="1"/>
</dbReference>
<evidence type="ECO:0000259" key="3">
    <source>
        <dbReference type="PROSITE" id="PS50200"/>
    </source>
</evidence>
<dbReference type="InterPro" id="IPR008984">
    <property type="entry name" value="SMAD_FHA_dom_sf"/>
</dbReference>
<reference evidence="5 6" key="1">
    <citation type="journal article" date="2019" name="Mol. Ecol. Resour.">
        <title>Chromosome-level genome assembly of Triplophysa tibetana, a fish adapted to the harsh high-altitude environment of the Tibetan Plateau.</title>
        <authorList>
            <person name="Yang X."/>
            <person name="Liu H."/>
            <person name="Ma Z."/>
            <person name="Zou Y."/>
            <person name="Zou M."/>
            <person name="Mao Y."/>
            <person name="Li X."/>
            <person name="Wang H."/>
            <person name="Chen T."/>
            <person name="Wang W."/>
            <person name="Yang R."/>
        </authorList>
    </citation>
    <scope>NUCLEOTIDE SEQUENCE [LARGE SCALE GENOMIC DNA]</scope>
    <source>
        <strain evidence="5">TTIB1903HZAU</strain>
        <tissue evidence="5">Muscle</tissue>
    </source>
</reference>
<feature type="compositionally biased region" description="Basic residues" evidence="1">
    <location>
        <begin position="26"/>
        <end position="35"/>
    </location>
</feature>
<dbReference type="InterPro" id="IPR029071">
    <property type="entry name" value="Ubiquitin-like_domsf"/>
</dbReference>
<dbReference type="CDD" id="cd06690">
    <property type="entry name" value="PDZ_Radil-like"/>
    <property type="match status" value="1"/>
</dbReference>
<dbReference type="GO" id="GO:0007165">
    <property type="term" value="P:signal transduction"/>
    <property type="evidence" value="ECO:0007669"/>
    <property type="project" value="InterPro"/>
</dbReference>
<keyword evidence="6" id="KW-1185">Reference proteome</keyword>
<dbReference type="InterPro" id="IPR001478">
    <property type="entry name" value="PDZ"/>
</dbReference>
<dbReference type="PANTHER" id="PTHR16027">
    <property type="entry name" value="DILUTE DOMAIN-CONTAINING PROTEIN YPR089W"/>
    <property type="match status" value="1"/>
</dbReference>
<dbReference type="CDD" id="cd15472">
    <property type="entry name" value="Myo5p-like_CBD_Rasip1"/>
    <property type="match status" value="1"/>
</dbReference>
<dbReference type="GO" id="GO:0005911">
    <property type="term" value="C:cell-cell junction"/>
    <property type="evidence" value="ECO:0007669"/>
    <property type="project" value="TreeGrafter"/>
</dbReference>
<sequence>MIDDERTSQTSKPPPASPAGLPVSASKRRFTRVGRKQSNGSVQSSSSSGTATESAGLRQPAKNKIRRHQHRLSAVFSRSPRRGSGEMAPLGDEVLVTEDPTELSSNITAPGILKIFGTEICEGANYKSVLATTHSGAKELVKEALARYCLSKADSDDYVLCDVIGCIGDHTWRTECVRVVGDNEKPLLLQSLWKPKEGYARRFEIKRKSIVEEINSRDKDTVTAGINAQARKLQKTRSRGKSIPLDLGVSDGAEDSRHNLFRSVSETNLTADSQSTCIRSCREALKNGKDQSQGEEPEAEAYKATHCPANEREETESSDDNFTQYSIHPPLEFPYFLLLQGFSYRQDFVIYALIRSCTVFGRHVEQTCSEREHDTEHQHLWAPDILPQHCCVQRLDTHPSPDKTPGGVNLLKPFPRAKVKWNGVFITQDVAVQSGDIIGIGDHYLFMYRDPTSPRVTTSPTVTLPWINETSHTCKALLCKNFLLSEKKRKPWNNSLPCLTDPEGEELVLAYDVEHEYRVLKEIFATVEQNESAHKLTASFLLCLCLQQSAIHFSMPALRRLLLHIANEIQTIVWEKAKELAALQPEISESDPEDLNPSTDKLIQGLEPLVLWMANSIQLLHFIQKEVPRLLHGISQQEEEEEEDCNAVLQLRLSSVRSASEEAMTVLEEVIMFTFQQCVYYLTKMLYPVLPGILDSNPFSESGQLEVSKEVRRVLEICTKTVQLVRGFQVHPEISSQLFAYLFFFVNALLFNLLMERGSGGTFYQWSRGVQIRANLDLLIDWAHGAGLNDLAHSYLVKVSSAVNLMATPKENLLQMSWSALRMEYNALNPAQLHHILREYNSRRSCPAAWTPSSDETTTALRTINILEGFDNHPPLILPADGFVLDLKRPISETGLVKQLDGFQRLIQKLPDSESGLDEPSQPASAVPMEAKLTKMEVHTTAHLEIGHTEIVFPHAEMNDWSSCEAHLTKKLQNMELQKKGSHHSRLDYAALDETCLLTPPNTPLNLEQMDSETDQQETISYNQHFKYTGANKQEEGESEEEDVFVLELERGTCGLGLALVDGQETQFKGNGMYIRSVMPDSPAALSHRLKAGDRILAVNGLSLVGVDYQTGRELIQASGDNPRLLVAKSDNSSKQA</sequence>
<dbReference type="SMART" id="SM00314">
    <property type="entry name" value="RA"/>
    <property type="match status" value="1"/>
</dbReference>
<dbReference type="GO" id="GO:0035024">
    <property type="term" value="P:negative regulation of Rho protein signal transduction"/>
    <property type="evidence" value="ECO:0007669"/>
    <property type="project" value="TreeGrafter"/>
</dbReference>
<feature type="domain" description="Dilute" evidence="4">
    <location>
        <begin position="600"/>
        <end position="873"/>
    </location>
</feature>
<evidence type="ECO:0000259" key="4">
    <source>
        <dbReference type="PROSITE" id="PS51126"/>
    </source>
</evidence>
<dbReference type="PROSITE" id="PS51126">
    <property type="entry name" value="DILUTE"/>
    <property type="match status" value="1"/>
</dbReference>
<dbReference type="Pfam" id="PF00595">
    <property type="entry name" value="PDZ"/>
    <property type="match status" value="1"/>
</dbReference>
<comment type="caution">
    <text evidence="5">The sequence shown here is derived from an EMBL/GenBank/DDBJ whole genome shotgun (WGS) entry which is preliminary data.</text>
</comment>
<dbReference type="AlphaFoldDB" id="A0A5A9PU56"/>
<feature type="compositionally biased region" description="Basic residues" evidence="1">
    <location>
        <begin position="61"/>
        <end position="71"/>
    </location>
</feature>
<dbReference type="PROSITE" id="PS50106">
    <property type="entry name" value="PDZ"/>
    <property type="match status" value="1"/>
</dbReference>
<name>A0A5A9PU56_9TELE</name>